<keyword evidence="2" id="KW-1185">Reference proteome</keyword>
<comment type="caution">
    <text evidence="1">The sequence shown here is derived from an EMBL/GenBank/DDBJ whole genome shotgun (WGS) entry which is preliminary data.</text>
</comment>
<gene>
    <name evidence="1" type="ORF">GCM10009811_16070</name>
</gene>
<organism evidence="1 2">
    <name type="scientific">Nostocoides veronense</name>
    <dbReference type="NCBI Taxonomy" id="330836"/>
    <lineage>
        <taxon>Bacteria</taxon>
        <taxon>Bacillati</taxon>
        <taxon>Actinomycetota</taxon>
        <taxon>Actinomycetes</taxon>
        <taxon>Micrococcales</taxon>
        <taxon>Intrasporangiaceae</taxon>
        <taxon>Nostocoides</taxon>
    </lineage>
</organism>
<proteinExistence type="predicted"/>
<dbReference type="EMBL" id="BAAAPO010000025">
    <property type="protein sequence ID" value="GAA1792101.1"/>
    <property type="molecule type" value="Genomic_DNA"/>
</dbReference>
<name>A0ABN2LKT6_9MICO</name>
<dbReference type="RefSeq" id="WP_344083319.1">
    <property type="nucleotide sequence ID" value="NZ_BAAAPO010000025.1"/>
</dbReference>
<evidence type="ECO:0000313" key="1">
    <source>
        <dbReference type="EMBL" id="GAA1792101.1"/>
    </source>
</evidence>
<evidence type="ECO:0000313" key="2">
    <source>
        <dbReference type="Proteomes" id="UP001499938"/>
    </source>
</evidence>
<accession>A0ABN2LKT6</accession>
<sequence>MTTDGQPLPPWLARLEAEIEREDAEDAVAAEVAPMPEIRTYEGFARGGVVPRLAGDLSDTED</sequence>
<reference evidence="1 2" key="1">
    <citation type="journal article" date="2019" name="Int. J. Syst. Evol. Microbiol.">
        <title>The Global Catalogue of Microorganisms (GCM) 10K type strain sequencing project: providing services to taxonomists for standard genome sequencing and annotation.</title>
        <authorList>
            <consortium name="The Broad Institute Genomics Platform"/>
            <consortium name="The Broad Institute Genome Sequencing Center for Infectious Disease"/>
            <person name="Wu L."/>
            <person name="Ma J."/>
        </authorList>
    </citation>
    <scope>NUCLEOTIDE SEQUENCE [LARGE SCALE GENOMIC DNA]</scope>
    <source>
        <strain evidence="1 2">JCM 15592</strain>
    </source>
</reference>
<protein>
    <submittedName>
        <fullName evidence="1">Uncharacterized protein</fullName>
    </submittedName>
</protein>
<dbReference type="Proteomes" id="UP001499938">
    <property type="component" value="Unassembled WGS sequence"/>
</dbReference>